<dbReference type="EMBL" id="JAYWIO010000005">
    <property type="protein sequence ID" value="KAK7258457.1"/>
    <property type="molecule type" value="Genomic_DNA"/>
</dbReference>
<feature type="transmembrane region" description="Helical" evidence="1">
    <location>
        <begin position="23"/>
        <end position="46"/>
    </location>
</feature>
<gene>
    <name evidence="2" type="ORF">RIF29_24035</name>
</gene>
<keyword evidence="1" id="KW-0472">Membrane</keyword>
<evidence type="ECO:0000256" key="1">
    <source>
        <dbReference type="SAM" id="Phobius"/>
    </source>
</evidence>
<reference evidence="2 3" key="1">
    <citation type="submission" date="2024-01" db="EMBL/GenBank/DDBJ databases">
        <title>The genomes of 5 underutilized Papilionoideae crops provide insights into root nodulation and disease resistanc.</title>
        <authorList>
            <person name="Yuan L."/>
        </authorList>
    </citation>
    <scope>NUCLEOTIDE SEQUENCE [LARGE SCALE GENOMIC DNA]</scope>
    <source>
        <strain evidence="2">ZHUSHIDOU_FW_LH</strain>
        <tissue evidence="2">Leaf</tissue>
    </source>
</reference>
<protein>
    <submittedName>
        <fullName evidence="2">Uncharacterized protein</fullName>
    </submittedName>
</protein>
<dbReference type="AlphaFoldDB" id="A0AAN9HY32"/>
<keyword evidence="3" id="KW-1185">Reference proteome</keyword>
<evidence type="ECO:0000313" key="2">
    <source>
        <dbReference type="EMBL" id="KAK7258457.1"/>
    </source>
</evidence>
<accession>A0AAN9HY32</accession>
<comment type="caution">
    <text evidence="2">The sequence shown here is derived from an EMBL/GenBank/DDBJ whole genome shotgun (WGS) entry which is preliminary data.</text>
</comment>
<proteinExistence type="predicted"/>
<organism evidence="2 3">
    <name type="scientific">Crotalaria pallida</name>
    <name type="common">Smooth rattlebox</name>
    <name type="synonym">Crotalaria striata</name>
    <dbReference type="NCBI Taxonomy" id="3830"/>
    <lineage>
        <taxon>Eukaryota</taxon>
        <taxon>Viridiplantae</taxon>
        <taxon>Streptophyta</taxon>
        <taxon>Embryophyta</taxon>
        <taxon>Tracheophyta</taxon>
        <taxon>Spermatophyta</taxon>
        <taxon>Magnoliopsida</taxon>
        <taxon>eudicotyledons</taxon>
        <taxon>Gunneridae</taxon>
        <taxon>Pentapetalae</taxon>
        <taxon>rosids</taxon>
        <taxon>fabids</taxon>
        <taxon>Fabales</taxon>
        <taxon>Fabaceae</taxon>
        <taxon>Papilionoideae</taxon>
        <taxon>50 kb inversion clade</taxon>
        <taxon>genistoids sensu lato</taxon>
        <taxon>core genistoids</taxon>
        <taxon>Crotalarieae</taxon>
        <taxon>Crotalaria</taxon>
    </lineage>
</organism>
<keyword evidence="1" id="KW-0812">Transmembrane</keyword>
<name>A0AAN9HY32_CROPI</name>
<evidence type="ECO:0000313" key="3">
    <source>
        <dbReference type="Proteomes" id="UP001372338"/>
    </source>
</evidence>
<dbReference type="Proteomes" id="UP001372338">
    <property type="component" value="Unassembled WGS sequence"/>
</dbReference>
<sequence>MSSPPPSFNNEGSSQATAMDVDLLVTGAALATNTVSGEAITQGLLIRKKSKAKKKREGAPLSPEVFTPFPWVSMEVQNVVSCFTSLNSIRSLRRDITLSSADLEHHFLCLPCFNTNHVFMKPSDEFDHFFYVYKTSFSDLNIRLPFSEF</sequence>
<keyword evidence="1" id="KW-1133">Transmembrane helix</keyword>